<organism evidence="2">
    <name type="scientific">marine metagenome</name>
    <dbReference type="NCBI Taxonomy" id="408172"/>
    <lineage>
        <taxon>unclassified sequences</taxon>
        <taxon>metagenomes</taxon>
        <taxon>ecological metagenomes</taxon>
    </lineage>
</organism>
<proteinExistence type="predicted"/>
<dbReference type="PROSITE" id="PS51257">
    <property type="entry name" value="PROKAR_LIPOPROTEIN"/>
    <property type="match status" value="1"/>
</dbReference>
<gene>
    <name evidence="2" type="ORF">METZ01_LOCUS111323</name>
</gene>
<protein>
    <recommendedName>
        <fullName evidence="1">DUF4440 domain-containing protein</fullName>
    </recommendedName>
</protein>
<dbReference type="Gene3D" id="3.10.450.50">
    <property type="match status" value="1"/>
</dbReference>
<dbReference type="SUPFAM" id="SSF54427">
    <property type="entry name" value="NTF2-like"/>
    <property type="match status" value="1"/>
</dbReference>
<accession>A0A381X121</accession>
<reference evidence="2" key="1">
    <citation type="submission" date="2018-05" db="EMBL/GenBank/DDBJ databases">
        <authorList>
            <person name="Lanie J.A."/>
            <person name="Ng W.-L."/>
            <person name="Kazmierczak K.M."/>
            <person name="Andrzejewski T.M."/>
            <person name="Davidsen T.M."/>
            <person name="Wayne K.J."/>
            <person name="Tettelin H."/>
            <person name="Glass J.I."/>
            <person name="Rusch D."/>
            <person name="Podicherti R."/>
            <person name="Tsui H.-C.T."/>
            <person name="Winkler M.E."/>
        </authorList>
    </citation>
    <scope>NUCLEOTIDE SEQUENCE</scope>
</reference>
<name>A0A381X121_9ZZZZ</name>
<dbReference type="Pfam" id="PF14534">
    <property type="entry name" value="DUF4440"/>
    <property type="match status" value="1"/>
</dbReference>
<feature type="domain" description="DUF4440" evidence="1">
    <location>
        <begin position="32"/>
        <end position="141"/>
    </location>
</feature>
<dbReference type="InterPro" id="IPR027843">
    <property type="entry name" value="DUF4440"/>
</dbReference>
<dbReference type="AlphaFoldDB" id="A0A381X121"/>
<dbReference type="EMBL" id="UINC01013552">
    <property type="protein sequence ID" value="SVA58469.1"/>
    <property type="molecule type" value="Genomic_DNA"/>
</dbReference>
<sequence length="155" mass="17884">MKKKLSLIITFTVLGCILNAQTFSKAEQKVIDAVNDYWSLSADKDKQGWKDTFHDSYKGWNKNNEALSNKSMVSKWIDYNWGKDEVLFWNINPIGVQLYDDIAIVHYYYTTIDKNKETGKSTTTTGRWTDILMNVKGSWKLISDHGGKKESKTED</sequence>
<dbReference type="InterPro" id="IPR032710">
    <property type="entry name" value="NTF2-like_dom_sf"/>
</dbReference>
<evidence type="ECO:0000259" key="1">
    <source>
        <dbReference type="Pfam" id="PF14534"/>
    </source>
</evidence>
<evidence type="ECO:0000313" key="2">
    <source>
        <dbReference type="EMBL" id="SVA58469.1"/>
    </source>
</evidence>